<dbReference type="Proteomes" id="UP001203297">
    <property type="component" value="Unassembled WGS sequence"/>
</dbReference>
<dbReference type="AlphaFoldDB" id="A0AAD4LV75"/>
<sequence length="96" mass="10376">MVTIVILILMGPGIELFNHGLHSQNIIISQCTPPPLLRKKTCSLWPLKVIPLTLLPPDSASASPQSLGHLEPSFPTISHLILVILPSSLLPLNMLS</sequence>
<feature type="chain" id="PRO_5042239930" evidence="1">
    <location>
        <begin position="17"/>
        <end position="96"/>
    </location>
</feature>
<evidence type="ECO:0000256" key="1">
    <source>
        <dbReference type="SAM" id="SignalP"/>
    </source>
</evidence>
<keyword evidence="3" id="KW-1185">Reference proteome</keyword>
<dbReference type="EMBL" id="WTXG01000158">
    <property type="protein sequence ID" value="KAI0291399.1"/>
    <property type="molecule type" value="Genomic_DNA"/>
</dbReference>
<keyword evidence="1" id="KW-0732">Signal</keyword>
<name>A0AAD4LV75_9AGAM</name>
<organism evidence="2 3">
    <name type="scientific">Multifurca ochricompacta</name>
    <dbReference type="NCBI Taxonomy" id="376703"/>
    <lineage>
        <taxon>Eukaryota</taxon>
        <taxon>Fungi</taxon>
        <taxon>Dikarya</taxon>
        <taxon>Basidiomycota</taxon>
        <taxon>Agaricomycotina</taxon>
        <taxon>Agaricomycetes</taxon>
        <taxon>Russulales</taxon>
        <taxon>Russulaceae</taxon>
        <taxon>Multifurca</taxon>
    </lineage>
</organism>
<accession>A0AAD4LV75</accession>
<gene>
    <name evidence="2" type="ORF">B0F90DRAFT_1776931</name>
</gene>
<comment type="caution">
    <text evidence="2">The sequence shown here is derived from an EMBL/GenBank/DDBJ whole genome shotgun (WGS) entry which is preliminary data.</text>
</comment>
<evidence type="ECO:0000313" key="3">
    <source>
        <dbReference type="Proteomes" id="UP001203297"/>
    </source>
</evidence>
<reference evidence="2" key="1">
    <citation type="journal article" date="2022" name="New Phytol.">
        <title>Evolutionary transition to the ectomycorrhizal habit in the genomes of a hyperdiverse lineage of mushroom-forming fungi.</title>
        <authorList>
            <person name="Looney B."/>
            <person name="Miyauchi S."/>
            <person name="Morin E."/>
            <person name="Drula E."/>
            <person name="Courty P.E."/>
            <person name="Kohler A."/>
            <person name="Kuo A."/>
            <person name="LaButti K."/>
            <person name="Pangilinan J."/>
            <person name="Lipzen A."/>
            <person name="Riley R."/>
            <person name="Andreopoulos W."/>
            <person name="He G."/>
            <person name="Johnson J."/>
            <person name="Nolan M."/>
            <person name="Tritt A."/>
            <person name="Barry K.W."/>
            <person name="Grigoriev I.V."/>
            <person name="Nagy L.G."/>
            <person name="Hibbett D."/>
            <person name="Henrissat B."/>
            <person name="Matheny P.B."/>
            <person name="Labbe J."/>
            <person name="Martin F.M."/>
        </authorList>
    </citation>
    <scope>NUCLEOTIDE SEQUENCE</scope>
    <source>
        <strain evidence="2">BPL690</strain>
    </source>
</reference>
<feature type="signal peptide" evidence="1">
    <location>
        <begin position="1"/>
        <end position="16"/>
    </location>
</feature>
<protein>
    <submittedName>
        <fullName evidence="2">Uncharacterized protein</fullName>
    </submittedName>
</protein>
<evidence type="ECO:0000313" key="2">
    <source>
        <dbReference type="EMBL" id="KAI0291399.1"/>
    </source>
</evidence>
<proteinExistence type="predicted"/>